<keyword evidence="1" id="KW-0732">Signal</keyword>
<feature type="signal peptide" evidence="1">
    <location>
        <begin position="1"/>
        <end position="29"/>
    </location>
</feature>
<dbReference type="OrthoDB" id="1777847at2"/>
<sequence>MNLMKAKKIKGCLAILLILIFCLSTSAITAMEKDKIKPGLQGTEDQDVLELVAWKGVIANAETGESIEINSKDDAQLMHQSSKSHLIDANEATGAKEYYQETILSIPAENIDQLAHGTIVTSPMMDENNAISVVLGIYFSTGDSGIYRAFRIDGVYVDWQVTDPQVSLNDPEAGYFILNGIGATDGSVNELVMWDLESDANAFTTAKFSPSPWILSVNDFVYAKTIFSGNLTNANGETWSTVMEMDYN</sequence>
<evidence type="ECO:0000313" key="2">
    <source>
        <dbReference type="EMBL" id="KNZ40417.1"/>
    </source>
</evidence>
<organism evidence="2 3">
    <name type="scientific">Acetobacterium bakii</name>
    <dbReference type="NCBI Taxonomy" id="52689"/>
    <lineage>
        <taxon>Bacteria</taxon>
        <taxon>Bacillati</taxon>
        <taxon>Bacillota</taxon>
        <taxon>Clostridia</taxon>
        <taxon>Eubacteriales</taxon>
        <taxon>Eubacteriaceae</taxon>
        <taxon>Acetobacterium</taxon>
    </lineage>
</organism>
<name>A0A0L6TWI1_9FIRM</name>
<dbReference type="Proteomes" id="UP000036873">
    <property type="component" value="Unassembled WGS sequence"/>
</dbReference>
<gene>
    <name evidence="2" type="ORF">AKG39_17820</name>
</gene>
<keyword evidence="3" id="KW-1185">Reference proteome</keyword>
<feature type="chain" id="PRO_5038356295" evidence="1">
    <location>
        <begin position="30"/>
        <end position="248"/>
    </location>
</feature>
<evidence type="ECO:0000256" key="1">
    <source>
        <dbReference type="SAM" id="SignalP"/>
    </source>
</evidence>
<protein>
    <submittedName>
        <fullName evidence="2">Uncharacterized protein</fullName>
    </submittedName>
</protein>
<accession>A0A0L6TWI1</accession>
<proteinExistence type="predicted"/>
<dbReference type="STRING" id="52689.AKG39_17820"/>
<evidence type="ECO:0000313" key="3">
    <source>
        <dbReference type="Proteomes" id="UP000036873"/>
    </source>
</evidence>
<dbReference type="EMBL" id="LGYO01000062">
    <property type="protein sequence ID" value="KNZ40417.1"/>
    <property type="molecule type" value="Genomic_DNA"/>
</dbReference>
<comment type="caution">
    <text evidence="2">The sequence shown here is derived from an EMBL/GenBank/DDBJ whole genome shotgun (WGS) entry which is preliminary data.</text>
</comment>
<dbReference type="AlphaFoldDB" id="A0A0L6TWI1"/>
<dbReference type="RefSeq" id="WP_050741752.1">
    <property type="nucleotide sequence ID" value="NZ_LGYO01000062.1"/>
</dbReference>
<reference evidence="3" key="1">
    <citation type="submission" date="2015-07" db="EMBL/GenBank/DDBJ databases">
        <title>Draft genome sequence of Acetobacterium bakii DSM 8293, a potential psychrophilic chemical producer through syngas fermentation.</title>
        <authorList>
            <person name="Song Y."/>
            <person name="Hwang S."/>
            <person name="Cho B.-K."/>
        </authorList>
    </citation>
    <scope>NUCLEOTIDE SEQUENCE [LARGE SCALE GENOMIC DNA]</scope>
    <source>
        <strain evidence="3">DSM 8239</strain>
    </source>
</reference>